<organism evidence="2 3">
    <name type="scientific">Exophiala dermatitidis</name>
    <name type="common">Black yeast-like fungus</name>
    <name type="synonym">Wangiella dermatitidis</name>
    <dbReference type="NCBI Taxonomy" id="5970"/>
    <lineage>
        <taxon>Eukaryota</taxon>
        <taxon>Fungi</taxon>
        <taxon>Dikarya</taxon>
        <taxon>Ascomycota</taxon>
        <taxon>Pezizomycotina</taxon>
        <taxon>Eurotiomycetes</taxon>
        <taxon>Chaetothyriomycetidae</taxon>
        <taxon>Chaetothyriales</taxon>
        <taxon>Herpotrichiellaceae</taxon>
        <taxon>Exophiala</taxon>
    </lineage>
</organism>
<sequence>MMDTRGNATTYGNGKGNADVDVDIEMKGESDAESQAQTQVQTLLLDRIDAVLDYIRSNLANILRTWGRESPQYRDAKEMMQAYLVENMERLKSATAAVADGSVSTPGTSRTRPVAGNGDVETKEMKEESLQKPGQRERKRERLKEIEDGIETLMRELRL</sequence>
<name>A0AAN6ETU0_EXODE</name>
<dbReference type="AlphaFoldDB" id="A0AAN6ETU0"/>
<proteinExistence type="predicted"/>
<evidence type="ECO:0000313" key="3">
    <source>
        <dbReference type="Proteomes" id="UP001161757"/>
    </source>
</evidence>
<dbReference type="Proteomes" id="UP001161757">
    <property type="component" value="Unassembled WGS sequence"/>
</dbReference>
<gene>
    <name evidence="2" type="ORF">HRR80_006432</name>
</gene>
<accession>A0AAN6ETU0</accession>
<comment type="caution">
    <text evidence="2">The sequence shown here is derived from an EMBL/GenBank/DDBJ whole genome shotgun (WGS) entry which is preliminary data.</text>
</comment>
<feature type="region of interest" description="Disordered" evidence="1">
    <location>
        <begin position="97"/>
        <end position="143"/>
    </location>
</feature>
<protein>
    <submittedName>
        <fullName evidence="2">Uncharacterized protein</fullName>
    </submittedName>
</protein>
<feature type="compositionally biased region" description="Polar residues" evidence="1">
    <location>
        <begin position="102"/>
        <end position="111"/>
    </location>
</feature>
<evidence type="ECO:0000256" key="1">
    <source>
        <dbReference type="SAM" id="MobiDB-lite"/>
    </source>
</evidence>
<dbReference type="EMBL" id="JAJGCB010000013">
    <property type="protein sequence ID" value="KAJ8989712.1"/>
    <property type="molecule type" value="Genomic_DNA"/>
</dbReference>
<evidence type="ECO:0000313" key="2">
    <source>
        <dbReference type="EMBL" id="KAJ8989712.1"/>
    </source>
</evidence>
<feature type="compositionally biased region" description="Basic and acidic residues" evidence="1">
    <location>
        <begin position="120"/>
        <end position="143"/>
    </location>
</feature>
<reference evidence="2" key="1">
    <citation type="submission" date="2023-01" db="EMBL/GenBank/DDBJ databases">
        <title>Exophiala dermititidis isolated from Cystic Fibrosis Patient.</title>
        <authorList>
            <person name="Kurbessoian T."/>
            <person name="Crocker A."/>
            <person name="Murante D."/>
            <person name="Hogan D.A."/>
            <person name="Stajich J.E."/>
        </authorList>
    </citation>
    <scope>NUCLEOTIDE SEQUENCE</scope>
    <source>
        <strain evidence="2">Ex8</strain>
    </source>
</reference>